<dbReference type="Proteomes" id="UP000182264">
    <property type="component" value="Chromosome"/>
</dbReference>
<dbReference type="OrthoDB" id="8456061at2"/>
<sequence>MQRMVFFVVALFIAMSLSTVHADQKQQRQEVLRYLKSGQEPQVKDAMWATDFLLKIGVFDNGSQRDGFADYVCLVLAEHGMSGQSIRIEIIDYGSVVRGENWKVLGGAECK</sequence>
<protein>
    <submittedName>
        <fullName evidence="2">Uncharacterized protein</fullName>
    </submittedName>
</protein>
<dbReference type="STRING" id="29542.A6070_11400"/>
<evidence type="ECO:0000313" key="3">
    <source>
        <dbReference type="Proteomes" id="UP000182264"/>
    </source>
</evidence>
<keyword evidence="1" id="KW-0732">Signal</keyword>
<dbReference type="KEGG" id="pace:A6070_14825"/>
<proteinExistence type="predicted"/>
<evidence type="ECO:0000256" key="1">
    <source>
        <dbReference type="SAM" id="SignalP"/>
    </source>
</evidence>
<dbReference type="AlphaFoldDB" id="A0A1L3GE17"/>
<reference evidence="2 3" key="1">
    <citation type="journal article" date="2017" name="Genome Announc.">
        <title>Complete Genome Sequences of Two Acetylene-Fermenting Pelobacter acetylenicus Strains.</title>
        <authorList>
            <person name="Sutton J.M."/>
            <person name="Baesman S.M."/>
            <person name="Fierst J.L."/>
            <person name="Poret-Peterson A.T."/>
            <person name="Oremland R.S."/>
            <person name="Dunlap D.S."/>
            <person name="Akob D.M."/>
        </authorList>
    </citation>
    <scope>NUCLEOTIDE SEQUENCE [LARGE SCALE GENOMIC DNA]</scope>
    <source>
        <strain evidence="2 3">DSM 3247</strain>
    </source>
</reference>
<dbReference type="RefSeq" id="WP_072285886.1">
    <property type="nucleotide sequence ID" value="NZ_CP015455.1"/>
</dbReference>
<name>A0A1L3GE17_SYNAC</name>
<dbReference type="KEGG" id="pace:A6070_11400"/>
<feature type="chain" id="PRO_5012430831" evidence="1">
    <location>
        <begin position="23"/>
        <end position="111"/>
    </location>
</feature>
<keyword evidence="3" id="KW-1185">Reference proteome</keyword>
<evidence type="ECO:0000313" key="2">
    <source>
        <dbReference type="EMBL" id="APG24069.1"/>
    </source>
</evidence>
<feature type="signal peptide" evidence="1">
    <location>
        <begin position="1"/>
        <end position="22"/>
    </location>
</feature>
<organism evidence="2 3">
    <name type="scientific">Syntrophotalea acetylenica</name>
    <name type="common">Pelobacter acetylenicus</name>
    <dbReference type="NCBI Taxonomy" id="29542"/>
    <lineage>
        <taxon>Bacteria</taxon>
        <taxon>Pseudomonadati</taxon>
        <taxon>Thermodesulfobacteriota</taxon>
        <taxon>Desulfuromonadia</taxon>
        <taxon>Desulfuromonadales</taxon>
        <taxon>Syntrophotaleaceae</taxon>
        <taxon>Syntrophotalea</taxon>
    </lineage>
</organism>
<accession>A0A1L3GE17</accession>
<gene>
    <name evidence="2" type="ORF">A7E75_02775</name>
</gene>
<dbReference type="EMBL" id="CP015518">
    <property type="protein sequence ID" value="APG24069.1"/>
    <property type="molecule type" value="Genomic_DNA"/>
</dbReference>